<reference evidence="3 4" key="1">
    <citation type="submission" date="2024-02" db="EMBL/GenBank/DDBJ databases">
        <title>Deinococcus carri NBRC 110142.</title>
        <authorList>
            <person name="Ichikawa N."/>
            <person name="Katano-Makiyama Y."/>
            <person name="Hidaka K."/>
        </authorList>
    </citation>
    <scope>NUCLEOTIDE SEQUENCE [LARGE SCALE GENOMIC DNA]</scope>
    <source>
        <strain evidence="3 4">NBRC 110142</strain>
    </source>
</reference>
<sequence length="366" mass="41066">MTNLSGFPVSDPRLSEGSGDIPALPDNYAALLADLKARIGAAQVRAAVAVNTELVTLYWQVGHALNERVRQAGWGAKVLDQLSRDLKMAFPELGGFSPRNLRYMRQFAAAWPAPEFWQQVVAKLSWSHHVVLLEKLDTPERRLWYARAALEGGWSRNILVHQIESRLLERRGAAQTNFSRTLPAPQSELARDLLKNPYAFDFLTQGQTAHERDLERGLLAHLRAFLLELGVGFAFMGNQYRLMVGGEEFFLDLLFYHARLHCYVVIELKVTEFRPEYAGKLSFYLTAVNRELRGEGDAPTIGILLCKTKNDVVVEYALAENTQPIGVSTYMLADALPQELQDVLPTVEQLEAELERLETGAGEEEG</sequence>
<dbReference type="InterPro" id="IPR041527">
    <property type="entry name" value="YhcG_N"/>
</dbReference>
<dbReference type="PANTHER" id="PTHR30547">
    <property type="entry name" value="UNCHARACTERIZED PROTEIN YHCG-RELATED"/>
    <property type="match status" value="1"/>
</dbReference>
<dbReference type="InterPro" id="IPR011856">
    <property type="entry name" value="tRNA_endonuc-like_dom_sf"/>
</dbReference>
<evidence type="ECO:0000259" key="1">
    <source>
        <dbReference type="Pfam" id="PF06250"/>
    </source>
</evidence>
<evidence type="ECO:0000313" key="4">
    <source>
        <dbReference type="Proteomes" id="UP001401887"/>
    </source>
</evidence>
<keyword evidence="4" id="KW-1185">Reference proteome</keyword>
<dbReference type="InterPro" id="IPR009362">
    <property type="entry name" value="YhcG_C"/>
</dbReference>
<evidence type="ECO:0000259" key="2">
    <source>
        <dbReference type="Pfam" id="PF17761"/>
    </source>
</evidence>
<dbReference type="InterPro" id="IPR053148">
    <property type="entry name" value="PD-DEXK-like_domain"/>
</dbReference>
<comment type="caution">
    <text evidence="3">The sequence shown here is derived from an EMBL/GenBank/DDBJ whole genome shotgun (WGS) entry which is preliminary data.</text>
</comment>
<dbReference type="EMBL" id="BAABRP010000028">
    <property type="protein sequence ID" value="GAA5514938.1"/>
    <property type="molecule type" value="Genomic_DNA"/>
</dbReference>
<dbReference type="Pfam" id="PF17761">
    <property type="entry name" value="DUF1016_N"/>
    <property type="match status" value="1"/>
</dbReference>
<proteinExistence type="predicted"/>
<name>A0ABP9WEE2_9DEIO</name>
<accession>A0ABP9WEE2</accession>
<gene>
    <name evidence="3" type="primary">yhcG</name>
    <name evidence="3" type="ORF">Dcar01_03702</name>
</gene>
<feature type="domain" description="YhcG N-terminal" evidence="2">
    <location>
        <begin position="35"/>
        <end position="170"/>
    </location>
</feature>
<dbReference type="PANTHER" id="PTHR30547:SF0">
    <property type="entry name" value="BLR8175 PROTEIN"/>
    <property type="match status" value="1"/>
</dbReference>
<dbReference type="Pfam" id="PF06250">
    <property type="entry name" value="YhcG_C"/>
    <property type="match status" value="1"/>
</dbReference>
<protein>
    <submittedName>
        <fullName evidence="3">Nuclease YhcG</fullName>
    </submittedName>
</protein>
<dbReference type="Proteomes" id="UP001401887">
    <property type="component" value="Unassembled WGS sequence"/>
</dbReference>
<evidence type="ECO:0000313" key="3">
    <source>
        <dbReference type="EMBL" id="GAA5514938.1"/>
    </source>
</evidence>
<dbReference type="Gene3D" id="3.40.1350.10">
    <property type="match status" value="1"/>
</dbReference>
<organism evidence="3 4">
    <name type="scientific">Deinococcus carri</name>
    <dbReference type="NCBI Taxonomy" id="1211323"/>
    <lineage>
        <taxon>Bacteria</taxon>
        <taxon>Thermotogati</taxon>
        <taxon>Deinococcota</taxon>
        <taxon>Deinococci</taxon>
        <taxon>Deinococcales</taxon>
        <taxon>Deinococcaceae</taxon>
        <taxon>Deinococcus</taxon>
    </lineage>
</organism>
<feature type="domain" description="YhcG PDDEXK nuclease" evidence="1">
    <location>
        <begin position="192"/>
        <end position="345"/>
    </location>
</feature>